<name>A0ABQ3ZEJ3_9ACTN</name>
<dbReference type="Proteomes" id="UP000603200">
    <property type="component" value="Unassembled WGS sequence"/>
</dbReference>
<accession>A0ABQ3ZEJ3</accession>
<proteinExistence type="predicted"/>
<evidence type="ECO:0000313" key="2">
    <source>
        <dbReference type="Proteomes" id="UP000603200"/>
    </source>
</evidence>
<protein>
    <submittedName>
        <fullName evidence="1">Uncharacterized protein</fullName>
    </submittedName>
</protein>
<organism evidence="1 2">
    <name type="scientific">Winogradskya humida</name>
    <dbReference type="NCBI Taxonomy" id="113566"/>
    <lineage>
        <taxon>Bacteria</taxon>
        <taxon>Bacillati</taxon>
        <taxon>Actinomycetota</taxon>
        <taxon>Actinomycetes</taxon>
        <taxon>Micromonosporales</taxon>
        <taxon>Micromonosporaceae</taxon>
        <taxon>Winogradskya</taxon>
    </lineage>
</organism>
<sequence>MAPSYPPVVRVDKDERMDDRELVSYLRRCNEADNHAFAEVAHRFGGDALLDSHLPTLDLIDQLAREWQAMDFGDDRYPGLTYALRVLAQAYQQPHA</sequence>
<dbReference type="EMBL" id="BOMN01000001">
    <property type="protein sequence ID" value="GIE16943.1"/>
    <property type="molecule type" value="Genomic_DNA"/>
</dbReference>
<gene>
    <name evidence="1" type="ORF">Ahu01nite_000450</name>
</gene>
<reference evidence="1 2" key="1">
    <citation type="submission" date="2021-01" db="EMBL/GenBank/DDBJ databases">
        <title>Whole genome shotgun sequence of Actinoplanes humidus NBRC 14915.</title>
        <authorList>
            <person name="Komaki H."/>
            <person name="Tamura T."/>
        </authorList>
    </citation>
    <scope>NUCLEOTIDE SEQUENCE [LARGE SCALE GENOMIC DNA]</scope>
    <source>
        <strain evidence="1 2">NBRC 14915</strain>
    </source>
</reference>
<comment type="caution">
    <text evidence="1">The sequence shown here is derived from an EMBL/GenBank/DDBJ whole genome shotgun (WGS) entry which is preliminary data.</text>
</comment>
<keyword evidence="2" id="KW-1185">Reference proteome</keyword>
<evidence type="ECO:0000313" key="1">
    <source>
        <dbReference type="EMBL" id="GIE16943.1"/>
    </source>
</evidence>